<gene>
    <name evidence="7" type="primary">LOC118425046</name>
</gene>
<dbReference type="AlphaFoldDB" id="A0A9J7LWE8"/>
<dbReference type="GO" id="GO:0038023">
    <property type="term" value="F:signaling receptor activity"/>
    <property type="evidence" value="ECO:0000318"/>
    <property type="project" value="GO_Central"/>
</dbReference>
<dbReference type="KEGG" id="bfo:118425046"/>
<dbReference type="InterPro" id="IPR050333">
    <property type="entry name" value="SLRP"/>
</dbReference>
<dbReference type="InterPro" id="IPR003591">
    <property type="entry name" value="Leu-rich_rpt_typical-subtyp"/>
</dbReference>
<organism evidence="6 7">
    <name type="scientific">Branchiostoma floridae</name>
    <name type="common">Florida lancelet</name>
    <name type="synonym">Amphioxus</name>
    <dbReference type="NCBI Taxonomy" id="7739"/>
    <lineage>
        <taxon>Eukaryota</taxon>
        <taxon>Metazoa</taxon>
        <taxon>Chordata</taxon>
        <taxon>Cephalochordata</taxon>
        <taxon>Leptocardii</taxon>
        <taxon>Amphioxiformes</taxon>
        <taxon>Branchiostomatidae</taxon>
        <taxon>Branchiostoma</taxon>
    </lineage>
</organism>
<keyword evidence="1" id="KW-0433">Leucine-rich repeat</keyword>
<evidence type="ECO:0000256" key="4">
    <source>
        <dbReference type="ARBA" id="ARBA00023180"/>
    </source>
</evidence>
<evidence type="ECO:0000313" key="7">
    <source>
        <dbReference type="RefSeq" id="XP_035689754.1"/>
    </source>
</evidence>
<dbReference type="GeneID" id="118425046"/>
<dbReference type="RefSeq" id="XP_035689754.1">
    <property type="nucleotide sequence ID" value="XM_035833861.1"/>
</dbReference>
<reference evidence="7" key="2">
    <citation type="submission" date="2025-08" db="UniProtKB">
        <authorList>
            <consortium name="RefSeq"/>
        </authorList>
    </citation>
    <scope>IDENTIFICATION</scope>
    <source>
        <strain evidence="7">S238N-H82</strain>
        <tissue evidence="7">Testes</tissue>
    </source>
</reference>
<dbReference type="Pfam" id="PF13855">
    <property type="entry name" value="LRR_8"/>
    <property type="match status" value="3"/>
</dbReference>
<keyword evidence="3" id="KW-0677">Repeat</keyword>
<proteinExistence type="predicted"/>
<evidence type="ECO:0000256" key="1">
    <source>
        <dbReference type="ARBA" id="ARBA00022614"/>
    </source>
</evidence>
<name>A0A9J7LWE8_BRAFL</name>
<dbReference type="InterPro" id="IPR032675">
    <property type="entry name" value="LRR_dom_sf"/>
</dbReference>
<accession>A0A9J7LWE8</accession>
<dbReference type="InterPro" id="IPR001611">
    <property type="entry name" value="Leu-rich_rpt"/>
</dbReference>
<feature type="chain" id="PRO_5039934541" evidence="5">
    <location>
        <begin position="33"/>
        <end position="358"/>
    </location>
</feature>
<dbReference type="GO" id="GO:0005886">
    <property type="term" value="C:plasma membrane"/>
    <property type="evidence" value="ECO:0000318"/>
    <property type="project" value="GO_Central"/>
</dbReference>
<evidence type="ECO:0000313" key="6">
    <source>
        <dbReference type="Proteomes" id="UP000001554"/>
    </source>
</evidence>
<dbReference type="FunFam" id="3.80.10.10:FF:002459">
    <property type="entry name" value="Uncharacterized protein"/>
    <property type="match status" value="1"/>
</dbReference>
<dbReference type="PANTHER" id="PTHR45712">
    <property type="entry name" value="AGAP008170-PA"/>
    <property type="match status" value="1"/>
</dbReference>
<keyword evidence="2 5" id="KW-0732">Signal</keyword>
<dbReference type="OrthoDB" id="6343311at2759"/>
<feature type="signal peptide" evidence="5">
    <location>
        <begin position="1"/>
        <end position="32"/>
    </location>
</feature>
<evidence type="ECO:0000256" key="2">
    <source>
        <dbReference type="ARBA" id="ARBA00022729"/>
    </source>
</evidence>
<dbReference type="Proteomes" id="UP000001554">
    <property type="component" value="Chromosome 10"/>
</dbReference>
<keyword evidence="4" id="KW-0325">Glycoprotein</keyword>
<evidence type="ECO:0000256" key="3">
    <source>
        <dbReference type="ARBA" id="ARBA00022737"/>
    </source>
</evidence>
<protein>
    <submittedName>
        <fullName evidence="7">Insulin-like growth factor-binding protein complex acid labile subunit</fullName>
    </submittedName>
</protein>
<dbReference type="FunFam" id="3.80.10.10:FF:000770">
    <property type="entry name" value="Uncharacterized protein"/>
    <property type="match status" value="1"/>
</dbReference>
<dbReference type="PANTHER" id="PTHR45712:SF22">
    <property type="entry name" value="INSULIN-LIKE GROWTH FACTOR-BINDING PROTEIN COMPLEX ACID LABILE SUBUNIT"/>
    <property type="match status" value="1"/>
</dbReference>
<dbReference type="OMA" id="QDYIIFS"/>
<dbReference type="Gene3D" id="3.80.10.10">
    <property type="entry name" value="Ribonuclease Inhibitor"/>
    <property type="match status" value="2"/>
</dbReference>
<evidence type="ECO:0000256" key="5">
    <source>
        <dbReference type="SAM" id="SignalP"/>
    </source>
</evidence>
<keyword evidence="6" id="KW-1185">Reference proteome</keyword>
<dbReference type="SMART" id="SM00369">
    <property type="entry name" value="LRR_TYP"/>
    <property type="match status" value="8"/>
</dbReference>
<reference evidence="6" key="1">
    <citation type="journal article" date="2020" name="Nat. Ecol. Evol.">
        <title>Deeply conserved synteny resolves early events in vertebrate evolution.</title>
        <authorList>
            <person name="Simakov O."/>
            <person name="Marletaz F."/>
            <person name="Yue J.X."/>
            <person name="O'Connell B."/>
            <person name="Jenkins J."/>
            <person name="Brandt A."/>
            <person name="Calef R."/>
            <person name="Tung C.H."/>
            <person name="Huang T.K."/>
            <person name="Schmutz J."/>
            <person name="Satoh N."/>
            <person name="Yu J.K."/>
            <person name="Putnam N.H."/>
            <person name="Green R.E."/>
            <person name="Rokhsar D.S."/>
        </authorList>
    </citation>
    <scope>NUCLEOTIDE SEQUENCE [LARGE SCALE GENOMIC DNA]</scope>
    <source>
        <strain evidence="6">S238N-H82</strain>
    </source>
</reference>
<dbReference type="SUPFAM" id="SSF52058">
    <property type="entry name" value="L domain-like"/>
    <property type="match status" value="1"/>
</dbReference>
<sequence>MQGPSVFTKFFKAVRRICALLLMTHLVIPVQGEPVVACGSAGESLACTCRFRYVSCRLGDLTEVPTGMRDDTITLELWGNKITSIPKTAFVNLTRLYSIDLSRNKISSVEVGAFDWQADSLYQLSLNNNELETLSVGVFRNLSKFSFLDLDDNSISSLSVGLFRGLPKLVSISLNGNRISSLPVGIFADLPLSELKLARNKIKNIDNILPALPSELSSLDLKGNGLGNLRAAVFSELPKLESLKLEANEMDSLPKNLFLGLDKLSVLRLDHNMFVELNRSSFGSHPLLKRLSFANNSINVSKKLWEIGVDCTCEWKPVYDCPEFSWFDSIVTCLHQVVLVKIERAKKFKTNKSIGGHN</sequence>